<evidence type="ECO:0000313" key="8">
    <source>
        <dbReference type="EMBL" id="CEA02553.1"/>
    </source>
</evidence>
<name>A0A078M520_9STAP</name>
<feature type="domain" description="Major facilitator superfamily (MFS) profile" evidence="7">
    <location>
        <begin position="15"/>
        <end position="396"/>
    </location>
</feature>
<evidence type="ECO:0000256" key="2">
    <source>
        <dbReference type="ARBA" id="ARBA00022448"/>
    </source>
</evidence>
<dbReference type="eggNOG" id="COG2807">
    <property type="taxonomic scope" value="Bacteria"/>
</dbReference>
<dbReference type="PANTHER" id="PTHR23523:SF2">
    <property type="entry name" value="2-NITROIMIDAZOLE TRANSPORTER"/>
    <property type="match status" value="1"/>
</dbReference>
<dbReference type="RefSeq" id="WP_035810336.1">
    <property type="nucleotide sequence ID" value="NZ_CCSE01000001.1"/>
</dbReference>
<feature type="transmembrane region" description="Helical" evidence="6">
    <location>
        <begin position="348"/>
        <end position="364"/>
    </location>
</feature>
<dbReference type="Gene3D" id="1.20.1250.20">
    <property type="entry name" value="MFS general substrate transporter like domains"/>
    <property type="match status" value="2"/>
</dbReference>
<proteinExistence type="predicted"/>
<dbReference type="AlphaFoldDB" id="A0A078M520"/>
<keyword evidence="3 6" id="KW-0812">Transmembrane</keyword>
<dbReference type="PROSITE" id="PS50850">
    <property type="entry name" value="MFS"/>
    <property type="match status" value="1"/>
</dbReference>
<feature type="transmembrane region" description="Helical" evidence="6">
    <location>
        <begin position="251"/>
        <end position="274"/>
    </location>
</feature>
<dbReference type="InterPro" id="IPR052524">
    <property type="entry name" value="MFS_Cyanate_Porter"/>
</dbReference>
<dbReference type="EMBL" id="CCSE01000001">
    <property type="protein sequence ID" value="CEA02553.1"/>
    <property type="molecule type" value="Genomic_DNA"/>
</dbReference>
<evidence type="ECO:0000256" key="5">
    <source>
        <dbReference type="ARBA" id="ARBA00023136"/>
    </source>
</evidence>
<feature type="transmembrane region" description="Helical" evidence="6">
    <location>
        <begin position="307"/>
        <end position="328"/>
    </location>
</feature>
<evidence type="ECO:0000313" key="9">
    <source>
        <dbReference type="Proteomes" id="UP000044136"/>
    </source>
</evidence>
<dbReference type="InterPro" id="IPR036259">
    <property type="entry name" value="MFS_trans_sf"/>
</dbReference>
<gene>
    <name evidence="8" type="primary">yycB_2</name>
    <name evidence="8" type="ORF">BN1048_01757</name>
</gene>
<evidence type="ECO:0000256" key="1">
    <source>
        <dbReference type="ARBA" id="ARBA00004651"/>
    </source>
</evidence>
<comment type="subcellular location">
    <subcellularLocation>
        <location evidence="1">Cell membrane</location>
        <topology evidence="1">Multi-pass membrane protein</topology>
    </subcellularLocation>
</comment>
<feature type="transmembrane region" description="Helical" evidence="6">
    <location>
        <begin position="370"/>
        <end position="390"/>
    </location>
</feature>
<feature type="transmembrane region" description="Helical" evidence="6">
    <location>
        <begin position="50"/>
        <end position="69"/>
    </location>
</feature>
<evidence type="ECO:0000259" key="7">
    <source>
        <dbReference type="PROSITE" id="PS50850"/>
    </source>
</evidence>
<keyword evidence="4 6" id="KW-1133">Transmembrane helix</keyword>
<reference evidence="8 9" key="1">
    <citation type="submission" date="2014-07" db="EMBL/GenBank/DDBJ databases">
        <authorList>
            <person name="Urmite Genomes Urmite Genomes"/>
        </authorList>
    </citation>
    <scope>NUCLEOTIDE SEQUENCE [LARGE SCALE GENOMIC DNA]</scope>
    <source>
        <strain evidence="8 9">13MG44_air</strain>
    </source>
</reference>
<evidence type="ECO:0000256" key="4">
    <source>
        <dbReference type="ARBA" id="ARBA00022989"/>
    </source>
</evidence>
<dbReference type="SUPFAM" id="SSF103473">
    <property type="entry name" value="MFS general substrate transporter"/>
    <property type="match status" value="1"/>
</dbReference>
<feature type="transmembrane region" description="Helical" evidence="6">
    <location>
        <begin position="216"/>
        <end position="239"/>
    </location>
</feature>
<dbReference type="InterPro" id="IPR011701">
    <property type="entry name" value="MFS"/>
</dbReference>
<keyword evidence="9" id="KW-1185">Reference proteome</keyword>
<sequence>MDNRIDQSLLNSKHLRWLLITGVILVGANLRIPLTSAGALVSFIRDDFGISNALAGTITTLPLIAFALLSPFAPKIANKIGMELTIAISLLLLITGILIRSAGGITLLFTGTLMIGLAIAVGNVLIPGIIKMNFPYKIGLMTGMYAIIMNVFGALGSGLSIPIATSGNVGWRGSLIIWSGLAFITLLIWLPQLTKKHAGKKKLNNQNIGGMLRSPLAWKITLFMGAQSLIFYTLITWLPTILTANGYDIKLAGWGVFIFQFASIPFTFIIPVIADKMKNQVPIAIASSGMILGGVLGLFAGFSDLSILWIIMLGAGNGSAFSLSMMFFTLRTNDGYEAAELSGMAQSFGYLLAAVGPVMVGGLQDLTGSWALPLTMLAVFSAVMLVSGMASGKNKQVSNHS</sequence>
<dbReference type="GO" id="GO:0022857">
    <property type="term" value="F:transmembrane transporter activity"/>
    <property type="evidence" value="ECO:0007669"/>
    <property type="project" value="InterPro"/>
</dbReference>
<evidence type="ECO:0000256" key="3">
    <source>
        <dbReference type="ARBA" id="ARBA00022692"/>
    </source>
</evidence>
<feature type="transmembrane region" description="Helical" evidence="6">
    <location>
        <begin position="281"/>
        <end position="301"/>
    </location>
</feature>
<organism evidence="8 9">
    <name type="scientific">Jeotgalicoccus saudimassiliensis</name>
    <dbReference type="NCBI Taxonomy" id="1461582"/>
    <lineage>
        <taxon>Bacteria</taxon>
        <taxon>Bacillati</taxon>
        <taxon>Bacillota</taxon>
        <taxon>Bacilli</taxon>
        <taxon>Bacillales</taxon>
        <taxon>Staphylococcaceae</taxon>
        <taxon>Jeotgalicoccus</taxon>
    </lineage>
</organism>
<dbReference type="OrthoDB" id="9797740at2"/>
<feature type="transmembrane region" description="Helical" evidence="6">
    <location>
        <begin position="81"/>
        <end position="99"/>
    </location>
</feature>
<dbReference type="Pfam" id="PF07690">
    <property type="entry name" value="MFS_1"/>
    <property type="match status" value="1"/>
</dbReference>
<evidence type="ECO:0000256" key="6">
    <source>
        <dbReference type="SAM" id="Phobius"/>
    </source>
</evidence>
<feature type="transmembrane region" description="Helical" evidence="6">
    <location>
        <begin position="138"/>
        <end position="163"/>
    </location>
</feature>
<dbReference type="Proteomes" id="UP000044136">
    <property type="component" value="Unassembled WGS sequence"/>
</dbReference>
<dbReference type="HOGENOM" id="CLU_038046_1_0_9"/>
<keyword evidence="5 6" id="KW-0472">Membrane</keyword>
<protein>
    <submittedName>
        <fullName evidence="8">Putative transporter YycB</fullName>
    </submittedName>
</protein>
<accession>A0A078M520</accession>
<dbReference type="CDD" id="cd17339">
    <property type="entry name" value="MFS_NIMT_CynX_like"/>
    <property type="match status" value="1"/>
</dbReference>
<feature type="transmembrane region" description="Helical" evidence="6">
    <location>
        <begin position="105"/>
        <end position="126"/>
    </location>
</feature>
<keyword evidence="2" id="KW-0813">Transport</keyword>
<dbReference type="InterPro" id="IPR020846">
    <property type="entry name" value="MFS_dom"/>
</dbReference>
<dbReference type="PANTHER" id="PTHR23523">
    <property type="match status" value="1"/>
</dbReference>
<dbReference type="GO" id="GO:0005886">
    <property type="term" value="C:plasma membrane"/>
    <property type="evidence" value="ECO:0007669"/>
    <property type="project" value="UniProtKB-SubCell"/>
</dbReference>
<feature type="transmembrane region" description="Helical" evidence="6">
    <location>
        <begin position="17"/>
        <end position="44"/>
    </location>
</feature>
<dbReference type="STRING" id="1461582.BN1048_01757"/>
<feature type="transmembrane region" description="Helical" evidence="6">
    <location>
        <begin position="175"/>
        <end position="195"/>
    </location>
</feature>